<dbReference type="Proteomes" id="UP001152749">
    <property type="component" value="Chromosome"/>
</dbReference>
<dbReference type="InterPro" id="IPR002347">
    <property type="entry name" value="SDR_fam"/>
</dbReference>
<evidence type="ECO:0000256" key="2">
    <source>
        <dbReference type="ARBA" id="ARBA00023002"/>
    </source>
</evidence>
<dbReference type="PRINTS" id="PR00080">
    <property type="entry name" value="SDRFAMILY"/>
</dbReference>
<gene>
    <name evidence="4" type="primary">kduD</name>
    <name evidence="4" type="ORF">TRV642_4558</name>
</gene>
<dbReference type="KEGG" id="fcs:TRV642_4558"/>
<evidence type="ECO:0000256" key="3">
    <source>
        <dbReference type="RuleBase" id="RU000363"/>
    </source>
</evidence>
<dbReference type="AlphaFoldDB" id="A0A9W4TLN1"/>
<keyword evidence="2 4" id="KW-0560">Oxidoreductase</keyword>
<name>A0A9W4TLN1_9FLAO</name>
<dbReference type="NCBIfam" id="NF005488">
    <property type="entry name" value="PRK07097.1"/>
    <property type="match status" value="1"/>
</dbReference>
<dbReference type="GO" id="GO:0047001">
    <property type="term" value="F:2-dehydro-3-deoxy-D-gluconate 5-dehydrogenase activity"/>
    <property type="evidence" value="ECO:0007669"/>
    <property type="project" value="UniProtKB-EC"/>
</dbReference>
<proteinExistence type="inferred from homology"/>
<comment type="similarity">
    <text evidence="1 3">Belongs to the short-chain dehydrogenases/reductases (SDR) family.</text>
</comment>
<protein>
    <submittedName>
        <fullName evidence="4">2-dehydro-3-deoxy-D-gluconate 5-dehydrogenase</fullName>
        <ecNumber evidence="4">1.1.1.127</ecNumber>
    </submittedName>
</protein>
<evidence type="ECO:0000256" key="1">
    <source>
        <dbReference type="ARBA" id="ARBA00006484"/>
    </source>
</evidence>
<organism evidence="4 5">
    <name type="scientific">Flavobacterium collinsii</name>
    <dbReference type="NCBI Taxonomy" id="1114861"/>
    <lineage>
        <taxon>Bacteria</taxon>
        <taxon>Pseudomonadati</taxon>
        <taxon>Bacteroidota</taxon>
        <taxon>Flavobacteriia</taxon>
        <taxon>Flavobacteriales</taxon>
        <taxon>Flavobacteriaceae</taxon>
        <taxon>Flavobacterium</taxon>
    </lineage>
</organism>
<dbReference type="EMBL" id="OX336425">
    <property type="protein sequence ID" value="CAI2769200.1"/>
    <property type="molecule type" value="Genomic_DNA"/>
</dbReference>
<dbReference type="PANTHER" id="PTHR43669">
    <property type="entry name" value="5-KETO-D-GLUCONATE 5-REDUCTASE"/>
    <property type="match status" value="1"/>
</dbReference>
<dbReference type="SUPFAM" id="SSF51735">
    <property type="entry name" value="NAD(P)-binding Rossmann-fold domains"/>
    <property type="match status" value="1"/>
</dbReference>
<dbReference type="InterPro" id="IPR036291">
    <property type="entry name" value="NAD(P)-bd_dom_sf"/>
</dbReference>
<dbReference type="InterPro" id="IPR020904">
    <property type="entry name" value="Sc_DH/Rdtase_CS"/>
</dbReference>
<dbReference type="PRINTS" id="PR00081">
    <property type="entry name" value="GDHRDH"/>
</dbReference>
<sequence length="283" mass="30034">MNIQDENKLKLLITKNKQKMSINLFDLTGKTALITGGVHGLGMAMAKGLGHAGAKIVVNDHSSQEAVDNAIAEYKSEGIEAFGYLFDVTDEAAVIAAISKIEAEVGPIDILINNAGIIKRTPIIEMEVADFEAVIKVDLTGPFIVSKNVAKGMIARGGGKIINMCSMMSELGRDSVSAYASAKGGLKMLTKNMATEWAKFNIQTNGIGPGYFATSQTAPIRVNGHPFNEFIMGRTPAGRWGDPDDLQGAAIFLSSKASDFVNGHIVYVDGGILATIGKPSNEE</sequence>
<dbReference type="CDD" id="cd05347">
    <property type="entry name" value="Ga5DH-like_SDR_c"/>
    <property type="match status" value="1"/>
</dbReference>
<dbReference type="EC" id="1.1.1.127" evidence="4"/>
<dbReference type="Pfam" id="PF00106">
    <property type="entry name" value="adh_short"/>
    <property type="match status" value="1"/>
</dbReference>
<dbReference type="PROSITE" id="PS00061">
    <property type="entry name" value="ADH_SHORT"/>
    <property type="match status" value="1"/>
</dbReference>
<dbReference type="PANTHER" id="PTHR43669:SF14">
    <property type="entry name" value="OXIDOREDUCTASE"/>
    <property type="match status" value="1"/>
</dbReference>
<reference evidence="4" key="1">
    <citation type="submission" date="2022-09" db="EMBL/GenBank/DDBJ databases">
        <authorList>
            <person name="Duchaud E."/>
        </authorList>
    </citation>
    <scope>NUCLEOTIDE SEQUENCE</scope>
    <source>
        <strain evidence="4">TRV642</strain>
    </source>
</reference>
<dbReference type="Gene3D" id="3.40.50.720">
    <property type="entry name" value="NAD(P)-binding Rossmann-like Domain"/>
    <property type="match status" value="1"/>
</dbReference>
<accession>A0A9W4TLN1</accession>
<dbReference type="FunFam" id="3.40.50.720:FF:000173">
    <property type="entry name" value="3-oxoacyl-[acyl-carrier protein] reductase"/>
    <property type="match status" value="1"/>
</dbReference>
<evidence type="ECO:0000313" key="4">
    <source>
        <dbReference type="EMBL" id="CAI2769200.1"/>
    </source>
</evidence>
<evidence type="ECO:0000313" key="5">
    <source>
        <dbReference type="Proteomes" id="UP001152749"/>
    </source>
</evidence>